<keyword evidence="1" id="KW-1277">Toxin-antitoxin system</keyword>
<dbReference type="Proteomes" id="UP000254508">
    <property type="component" value="Chromosome"/>
</dbReference>
<evidence type="ECO:0000256" key="1">
    <source>
        <dbReference type="ARBA" id="ARBA00022649"/>
    </source>
</evidence>
<dbReference type="Gene3D" id="3.30.2310.20">
    <property type="entry name" value="RelE-like"/>
    <property type="match status" value="1"/>
</dbReference>
<accession>A0A345YFN8</accession>
<dbReference type="KEGG" id="err:DVR09_10730"/>
<gene>
    <name evidence="3" type="ORF">DVR09_10730</name>
</gene>
<reference evidence="4" key="1">
    <citation type="submission" date="2018-07" db="EMBL/GenBank/DDBJ databases">
        <title>Genome sequence of Erythrobacter strain YH-07, an antagonistic bacterium isolated from Yellow Sea.</title>
        <authorList>
            <person name="Tang T."/>
            <person name="Liu Q."/>
            <person name="Sun X."/>
        </authorList>
    </citation>
    <scope>NUCLEOTIDE SEQUENCE [LARGE SCALE GENOMIC DNA]</scope>
    <source>
        <strain evidence="4">YH-07</strain>
    </source>
</reference>
<dbReference type="InterPro" id="IPR028344">
    <property type="entry name" value="ParE1/4"/>
</dbReference>
<evidence type="ECO:0000256" key="2">
    <source>
        <dbReference type="PIRNR" id="PIRNR029218"/>
    </source>
</evidence>
<evidence type="ECO:0000313" key="4">
    <source>
        <dbReference type="Proteomes" id="UP000254508"/>
    </source>
</evidence>
<organism evidence="3 4">
    <name type="scientific">Erythrobacter aureus</name>
    <dbReference type="NCBI Taxonomy" id="2182384"/>
    <lineage>
        <taxon>Bacteria</taxon>
        <taxon>Pseudomonadati</taxon>
        <taxon>Pseudomonadota</taxon>
        <taxon>Alphaproteobacteria</taxon>
        <taxon>Sphingomonadales</taxon>
        <taxon>Erythrobacteraceae</taxon>
        <taxon>Erythrobacter/Porphyrobacter group</taxon>
        <taxon>Erythrobacter</taxon>
    </lineage>
</organism>
<dbReference type="EMBL" id="CP031357">
    <property type="protein sequence ID" value="AXK42740.1"/>
    <property type="molecule type" value="Genomic_DNA"/>
</dbReference>
<proteinExistence type="inferred from homology"/>
<keyword evidence="4" id="KW-1185">Reference proteome</keyword>
<evidence type="ECO:0000313" key="3">
    <source>
        <dbReference type="EMBL" id="AXK42740.1"/>
    </source>
</evidence>
<protein>
    <recommendedName>
        <fullName evidence="2">Toxin</fullName>
    </recommendedName>
</protein>
<sequence length="96" mass="11275">MMQFRLRDAARRDLAEIWLTTAERWGIDQADDYVRALEDCLLRICDFPASYPNYEGCHGTFRKALSGEHLIFYRVGQQVIDVARILHNRMDVEDIL</sequence>
<name>A0A345YFN8_9SPHN</name>
<comment type="similarity">
    <text evidence="2">Belongs to the RelE toxin family.</text>
</comment>
<dbReference type="AlphaFoldDB" id="A0A345YFN8"/>
<dbReference type="InterPro" id="IPR007712">
    <property type="entry name" value="RelE/ParE_toxin"/>
</dbReference>
<dbReference type="OrthoDB" id="7173315at2"/>
<dbReference type="RefSeq" id="WP_115416921.1">
    <property type="nucleotide sequence ID" value="NZ_CP031357.1"/>
</dbReference>
<dbReference type="Pfam" id="PF05016">
    <property type="entry name" value="ParE_toxin"/>
    <property type="match status" value="1"/>
</dbReference>
<dbReference type="InterPro" id="IPR035093">
    <property type="entry name" value="RelE/ParE_toxin_dom_sf"/>
</dbReference>
<dbReference type="PIRSF" id="PIRSF029218">
    <property type="entry name" value="ParE"/>
    <property type="match status" value="1"/>
</dbReference>